<dbReference type="EMBL" id="JOJR01000006">
    <property type="protein sequence ID" value="RCN52636.1"/>
    <property type="molecule type" value="Genomic_DNA"/>
</dbReference>
<accession>A0A368H7S7</accession>
<gene>
    <name evidence="1" type="ORF">ANCCAN_01335</name>
</gene>
<evidence type="ECO:0000313" key="2">
    <source>
        <dbReference type="Proteomes" id="UP000252519"/>
    </source>
</evidence>
<sequence>MQNDFTHTHCYRRAEQLRFTRLVFHIFQLTRLSTSLSDFFDVLARDQKHFDSERSVSSPTVAVLVAIKQARASILLTMGPMPSPYDNCPAVTESVLECLSERRHSFK</sequence>
<dbReference type="AlphaFoldDB" id="A0A368H7S7"/>
<protein>
    <submittedName>
        <fullName evidence="1">Uncharacterized protein</fullName>
    </submittedName>
</protein>
<reference evidence="1 2" key="1">
    <citation type="submission" date="2014-10" db="EMBL/GenBank/DDBJ databases">
        <title>Draft genome of the hookworm Ancylostoma caninum.</title>
        <authorList>
            <person name="Mitreva M."/>
        </authorList>
    </citation>
    <scope>NUCLEOTIDE SEQUENCE [LARGE SCALE GENOMIC DNA]</scope>
    <source>
        <strain evidence="1 2">Baltimore</strain>
    </source>
</reference>
<keyword evidence="2" id="KW-1185">Reference proteome</keyword>
<dbReference type="STRING" id="29170.A0A368H7S7"/>
<proteinExistence type="predicted"/>
<comment type="caution">
    <text evidence="1">The sequence shown here is derived from an EMBL/GenBank/DDBJ whole genome shotgun (WGS) entry which is preliminary data.</text>
</comment>
<evidence type="ECO:0000313" key="1">
    <source>
        <dbReference type="EMBL" id="RCN52636.1"/>
    </source>
</evidence>
<name>A0A368H7S7_ANCCA</name>
<organism evidence="1 2">
    <name type="scientific">Ancylostoma caninum</name>
    <name type="common">Dog hookworm</name>
    <dbReference type="NCBI Taxonomy" id="29170"/>
    <lineage>
        <taxon>Eukaryota</taxon>
        <taxon>Metazoa</taxon>
        <taxon>Ecdysozoa</taxon>
        <taxon>Nematoda</taxon>
        <taxon>Chromadorea</taxon>
        <taxon>Rhabditida</taxon>
        <taxon>Rhabditina</taxon>
        <taxon>Rhabditomorpha</taxon>
        <taxon>Strongyloidea</taxon>
        <taxon>Ancylostomatidae</taxon>
        <taxon>Ancylostomatinae</taxon>
        <taxon>Ancylostoma</taxon>
    </lineage>
</organism>
<dbReference type="Proteomes" id="UP000252519">
    <property type="component" value="Unassembled WGS sequence"/>
</dbReference>